<dbReference type="RefSeq" id="WP_093305284.1">
    <property type="nucleotide sequence ID" value="NZ_FOOH01000017.1"/>
</dbReference>
<sequence>MDLGLKDKVVLITGGTKGIGGAISKAVARENAIPVFVGREEARGKEMLETFKTSGVNAHFIQANLNEDGQCKRIVDEVLEIFGKIDALVNNAGVNDTIGLETGNPKKFANSVYNNLNHYYEMAHFCLPALKKSKGNILNISSKVALVGQGGTSGYAASKGAQLALTREWAAELLPYNIRVNAILPGEVMTPLYKTWLNSFDKPEQKLNKITRNIPMGNRMTLDTEIADLAAFILSKKSGHTTAEWFSPDGGYVHLDRSLT</sequence>
<gene>
    <name evidence="3" type="ORF">SAMN04488033_11715</name>
</gene>
<accession>A0A1I2N116</accession>
<dbReference type="Pfam" id="PF00106">
    <property type="entry name" value="adh_short"/>
    <property type="match status" value="1"/>
</dbReference>
<dbReference type="PANTHER" id="PTHR42760">
    <property type="entry name" value="SHORT-CHAIN DEHYDROGENASES/REDUCTASES FAMILY MEMBER"/>
    <property type="match status" value="1"/>
</dbReference>
<proteinExistence type="inferred from homology"/>
<evidence type="ECO:0000313" key="3">
    <source>
        <dbReference type="EMBL" id="SFF96820.1"/>
    </source>
</evidence>
<keyword evidence="4" id="KW-1185">Reference proteome</keyword>
<evidence type="ECO:0000313" key="4">
    <source>
        <dbReference type="Proteomes" id="UP000199116"/>
    </source>
</evidence>
<protein>
    <submittedName>
        <fullName evidence="3">L-fucose dehydrogenase</fullName>
    </submittedName>
</protein>
<dbReference type="AlphaFoldDB" id="A0A1I2N116"/>
<dbReference type="Proteomes" id="UP000199116">
    <property type="component" value="Unassembled WGS sequence"/>
</dbReference>
<dbReference type="SUPFAM" id="SSF51735">
    <property type="entry name" value="NAD(P)-binding Rossmann-fold domains"/>
    <property type="match status" value="1"/>
</dbReference>
<dbReference type="GO" id="GO:0016616">
    <property type="term" value="F:oxidoreductase activity, acting on the CH-OH group of donors, NAD or NADP as acceptor"/>
    <property type="evidence" value="ECO:0007669"/>
    <property type="project" value="TreeGrafter"/>
</dbReference>
<name>A0A1I2N116_9FLAO</name>
<dbReference type="EMBL" id="FOOH01000017">
    <property type="protein sequence ID" value="SFF96820.1"/>
    <property type="molecule type" value="Genomic_DNA"/>
</dbReference>
<dbReference type="PRINTS" id="PR00080">
    <property type="entry name" value="SDRFAMILY"/>
</dbReference>
<dbReference type="Gene3D" id="3.40.50.720">
    <property type="entry name" value="NAD(P)-binding Rossmann-like Domain"/>
    <property type="match status" value="1"/>
</dbReference>
<dbReference type="NCBIfam" id="NF006384">
    <property type="entry name" value="PRK08628.1"/>
    <property type="match status" value="1"/>
</dbReference>
<dbReference type="FunFam" id="3.40.50.720:FF:000084">
    <property type="entry name" value="Short-chain dehydrogenase reductase"/>
    <property type="match status" value="1"/>
</dbReference>
<dbReference type="InterPro" id="IPR002347">
    <property type="entry name" value="SDR_fam"/>
</dbReference>
<organism evidence="3 4">
    <name type="scientific">Salegentibacter agarivorans</name>
    <dbReference type="NCBI Taxonomy" id="345907"/>
    <lineage>
        <taxon>Bacteria</taxon>
        <taxon>Pseudomonadati</taxon>
        <taxon>Bacteroidota</taxon>
        <taxon>Flavobacteriia</taxon>
        <taxon>Flavobacteriales</taxon>
        <taxon>Flavobacteriaceae</taxon>
        <taxon>Salegentibacter</taxon>
    </lineage>
</organism>
<dbReference type="PRINTS" id="PR00081">
    <property type="entry name" value="GDHRDH"/>
</dbReference>
<comment type="similarity">
    <text evidence="1 2">Belongs to the short-chain dehydrogenases/reductases (SDR) family.</text>
</comment>
<evidence type="ECO:0000256" key="2">
    <source>
        <dbReference type="RuleBase" id="RU000363"/>
    </source>
</evidence>
<reference evidence="4" key="1">
    <citation type="submission" date="2016-10" db="EMBL/GenBank/DDBJ databases">
        <authorList>
            <person name="Varghese N."/>
            <person name="Submissions S."/>
        </authorList>
    </citation>
    <scope>NUCLEOTIDE SEQUENCE [LARGE SCALE GENOMIC DNA]</scope>
    <source>
        <strain evidence="4">DSM 23515</strain>
    </source>
</reference>
<dbReference type="InterPro" id="IPR036291">
    <property type="entry name" value="NAD(P)-bd_dom_sf"/>
</dbReference>
<evidence type="ECO:0000256" key="1">
    <source>
        <dbReference type="ARBA" id="ARBA00006484"/>
    </source>
</evidence>
<dbReference type="CDD" id="cd05233">
    <property type="entry name" value="SDR_c"/>
    <property type="match status" value="1"/>
</dbReference>